<keyword evidence="7" id="KW-0963">Cytoplasm</keyword>
<keyword evidence="4 7" id="KW-0719">Serine esterase</keyword>
<dbReference type="OrthoDB" id="420518at2759"/>
<dbReference type="EC" id="3.1.2.12" evidence="2 7"/>
<dbReference type="GO" id="GO:0018738">
    <property type="term" value="F:S-formylglutathione hydrolase activity"/>
    <property type="evidence" value="ECO:0007669"/>
    <property type="project" value="UniProtKB-EC"/>
</dbReference>
<accession>A0A067BHS9</accession>
<evidence type="ECO:0000256" key="2">
    <source>
        <dbReference type="ARBA" id="ARBA00012479"/>
    </source>
</evidence>
<dbReference type="Gene3D" id="3.40.50.1820">
    <property type="entry name" value="alpha/beta hydrolase"/>
    <property type="match status" value="1"/>
</dbReference>
<evidence type="ECO:0000256" key="7">
    <source>
        <dbReference type="RuleBase" id="RU363068"/>
    </source>
</evidence>
<gene>
    <name evidence="8" type="ORF">SPRG_16526</name>
</gene>
<evidence type="ECO:0000256" key="1">
    <source>
        <dbReference type="ARBA" id="ARBA00005622"/>
    </source>
</evidence>
<dbReference type="PANTHER" id="PTHR10061">
    <property type="entry name" value="S-FORMYLGLUTATHIONE HYDROLASE"/>
    <property type="match status" value="1"/>
</dbReference>
<comment type="function">
    <text evidence="7">Serine hydrolase involved in the detoxification of formaldehyde.</text>
</comment>
<proteinExistence type="inferred from homology"/>
<name>A0A067BHS9_SAPPC</name>
<feature type="active site" description="Charge relay system" evidence="6">
    <location>
        <position position="262"/>
    </location>
</feature>
<dbReference type="Pfam" id="PF00756">
    <property type="entry name" value="Esterase"/>
    <property type="match status" value="1"/>
</dbReference>
<keyword evidence="9" id="KW-1185">Reference proteome</keyword>
<organism evidence="8 9">
    <name type="scientific">Saprolegnia parasitica (strain CBS 223.65)</name>
    <dbReference type="NCBI Taxonomy" id="695850"/>
    <lineage>
        <taxon>Eukaryota</taxon>
        <taxon>Sar</taxon>
        <taxon>Stramenopiles</taxon>
        <taxon>Oomycota</taxon>
        <taxon>Saprolegniomycetes</taxon>
        <taxon>Saprolegniales</taxon>
        <taxon>Saprolegniaceae</taxon>
        <taxon>Saprolegnia</taxon>
    </lineage>
</organism>
<evidence type="ECO:0000313" key="8">
    <source>
        <dbReference type="EMBL" id="KDO17959.1"/>
    </source>
</evidence>
<dbReference type="GO" id="GO:0046294">
    <property type="term" value="P:formaldehyde catabolic process"/>
    <property type="evidence" value="ECO:0007669"/>
    <property type="project" value="InterPro"/>
</dbReference>
<evidence type="ECO:0000313" key="9">
    <source>
        <dbReference type="Proteomes" id="UP000030745"/>
    </source>
</evidence>
<comment type="catalytic activity">
    <reaction evidence="7">
        <text>S-formylglutathione + H2O = formate + glutathione + H(+)</text>
        <dbReference type="Rhea" id="RHEA:14961"/>
        <dbReference type="ChEBI" id="CHEBI:15377"/>
        <dbReference type="ChEBI" id="CHEBI:15378"/>
        <dbReference type="ChEBI" id="CHEBI:15740"/>
        <dbReference type="ChEBI" id="CHEBI:57688"/>
        <dbReference type="ChEBI" id="CHEBI:57925"/>
        <dbReference type="EC" id="3.1.2.12"/>
    </reaction>
</comment>
<dbReference type="KEGG" id="spar:SPRG_16526"/>
<dbReference type="OMA" id="PSDCPWG"/>
<keyword evidence="5 7" id="KW-0378">Hydrolase</keyword>
<protein>
    <recommendedName>
        <fullName evidence="3 7">S-formylglutathione hydrolase</fullName>
        <ecNumber evidence="2 7">3.1.2.12</ecNumber>
    </recommendedName>
</protein>
<dbReference type="GO" id="GO:0052689">
    <property type="term" value="F:carboxylic ester hydrolase activity"/>
    <property type="evidence" value="ECO:0007669"/>
    <property type="project" value="UniProtKB-KW"/>
</dbReference>
<evidence type="ECO:0000256" key="6">
    <source>
        <dbReference type="PIRSR" id="PIRSR614186-1"/>
    </source>
</evidence>
<evidence type="ECO:0000256" key="3">
    <source>
        <dbReference type="ARBA" id="ARBA00016774"/>
    </source>
</evidence>
<evidence type="ECO:0000256" key="4">
    <source>
        <dbReference type="ARBA" id="ARBA00022487"/>
    </source>
</evidence>
<feature type="active site" description="Charge relay system" evidence="6">
    <location>
        <position position="228"/>
    </location>
</feature>
<dbReference type="GeneID" id="24138142"/>
<dbReference type="RefSeq" id="XP_012211336.1">
    <property type="nucleotide sequence ID" value="XM_012355946.1"/>
</dbReference>
<comment type="subcellular location">
    <subcellularLocation>
        <location evidence="7">Cytoplasm</location>
    </subcellularLocation>
</comment>
<comment type="similarity">
    <text evidence="1 7">Belongs to the esterase D family.</text>
</comment>
<dbReference type="InterPro" id="IPR000801">
    <property type="entry name" value="Esterase-like"/>
</dbReference>
<dbReference type="FunFam" id="3.40.50.1820:FF:000002">
    <property type="entry name" value="S-formylglutathione hydrolase"/>
    <property type="match status" value="1"/>
</dbReference>
<dbReference type="Proteomes" id="UP000030745">
    <property type="component" value="Unassembled WGS sequence"/>
</dbReference>
<dbReference type="AlphaFoldDB" id="A0A067BHS9"/>
<dbReference type="VEuPathDB" id="FungiDB:SPRG_16526"/>
<dbReference type="PANTHER" id="PTHR10061:SF0">
    <property type="entry name" value="S-FORMYLGLUTATHIONE HYDROLASE"/>
    <property type="match status" value="1"/>
</dbReference>
<dbReference type="NCBIfam" id="TIGR02821">
    <property type="entry name" value="fghA_ester_D"/>
    <property type="match status" value="1"/>
</dbReference>
<sequence>MALKLLKQTKCFDGVVKHFAHESAMTRTTMQFCVFLPKEATDAAKVPAIYYLAGLTCNEELMQIKGGAQRMAAKRGVALITPDTSPRGISIEGDSENWDFGTGAGFYVDAKEPKWAENYNMYSYVTKELPALVTANLPIIDGKQSIMGHSMGGHGALTLALKNPDLYKSVSAFAPICHPTQCPWGIKAFTGYLGTDQSTWKAHDATLLVLEKGANPNLNILIDQGTDDQFLSDKQLLPEAFEAACQKVGQPLTLRMQDGYDHGYYFVSSFMEDHINHHADVLLTTV</sequence>
<dbReference type="EMBL" id="KK583525">
    <property type="protein sequence ID" value="KDO17959.1"/>
    <property type="molecule type" value="Genomic_DNA"/>
</dbReference>
<evidence type="ECO:0000256" key="5">
    <source>
        <dbReference type="ARBA" id="ARBA00022801"/>
    </source>
</evidence>
<dbReference type="SUPFAM" id="SSF53474">
    <property type="entry name" value="alpha/beta-Hydrolases"/>
    <property type="match status" value="1"/>
</dbReference>
<dbReference type="GO" id="GO:0005829">
    <property type="term" value="C:cytosol"/>
    <property type="evidence" value="ECO:0007669"/>
    <property type="project" value="TreeGrafter"/>
</dbReference>
<dbReference type="STRING" id="695850.A0A067BHS9"/>
<dbReference type="InterPro" id="IPR014186">
    <property type="entry name" value="S-formylglutathione_hydrol"/>
</dbReference>
<feature type="active site" description="Charge relay system" evidence="6">
    <location>
        <position position="150"/>
    </location>
</feature>
<reference evidence="8 9" key="1">
    <citation type="journal article" date="2013" name="PLoS Genet.">
        <title>Distinctive expansion of potential virulence genes in the genome of the oomycete fish pathogen Saprolegnia parasitica.</title>
        <authorList>
            <person name="Jiang R.H."/>
            <person name="de Bruijn I."/>
            <person name="Haas B.J."/>
            <person name="Belmonte R."/>
            <person name="Lobach L."/>
            <person name="Christie J."/>
            <person name="van den Ackerveken G."/>
            <person name="Bottin A."/>
            <person name="Bulone V."/>
            <person name="Diaz-Moreno S.M."/>
            <person name="Dumas B."/>
            <person name="Fan L."/>
            <person name="Gaulin E."/>
            <person name="Govers F."/>
            <person name="Grenville-Briggs L.J."/>
            <person name="Horner N.R."/>
            <person name="Levin J.Z."/>
            <person name="Mammella M."/>
            <person name="Meijer H.J."/>
            <person name="Morris P."/>
            <person name="Nusbaum C."/>
            <person name="Oome S."/>
            <person name="Phillips A.J."/>
            <person name="van Rooyen D."/>
            <person name="Rzeszutek E."/>
            <person name="Saraiva M."/>
            <person name="Secombes C.J."/>
            <person name="Seidl M.F."/>
            <person name="Snel B."/>
            <person name="Stassen J.H."/>
            <person name="Sykes S."/>
            <person name="Tripathy S."/>
            <person name="van den Berg H."/>
            <person name="Vega-Arreguin J.C."/>
            <person name="Wawra S."/>
            <person name="Young S.K."/>
            <person name="Zeng Q."/>
            <person name="Dieguez-Uribeondo J."/>
            <person name="Russ C."/>
            <person name="Tyler B.M."/>
            <person name="van West P."/>
        </authorList>
    </citation>
    <scope>NUCLEOTIDE SEQUENCE [LARGE SCALE GENOMIC DNA]</scope>
    <source>
        <strain evidence="8 9">CBS 223.65</strain>
    </source>
</reference>
<dbReference type="InterPro" id="IPR029058">
    <property type="entry name" value="AB_hydrolase_fold"/>
</dbReference>